<comment type="caution">
    <text evidence="3">The sequence shown here is derived from an EMBL/GenBank/DDBJ whole genome shotgun (WGS) entry which is preliminary data.</text>
</comment>
<dbReference type="CDD" id="cd05008">
    <property type="entry name" value="SIS_GlmS_GlmD_1"/>
    <property type="match status" value="1"/>
</dbReference>
<dbReference type="GO" id="GO:0097367">
    <property type="term" value="F:carbohydrate derivative binding"/>
    <property type="evidence" value="ECO:0007669"/>
    <property type="project" value="InterPro"/>
</dbReference>
<sequence>MSLIHEIREQADVLERVLLARPDVEQVAEAIRRHGVRRVVVAARGSSRHAALLGAWWWPLLAGVSVETVPLSLFTLYEALVPLDDALVLGVSQSGRSPDVVRALEVARAQNALTLAITNDATSPLAVVADHLLDLQAGEERAVAATKTYTAQLLLIAMLGAALAENEALWRDLAQVPSLVADVLQREDEMTALAERYRFMARCFVLGRGLVFGTAAEWALKLQELTYVQAQAFSIADFQHGPKAMLERDVPVFVLAPRGKAWESAHAFVRYLVQETDADVLVVSNVSETAALAHRAINLPDVPEHLAPFPAIVLAQLFTYALTRTRHLDTEQPRFLSKVTETF</sequence>
<feature type="domain" description="SIS" evidence="2">
    <location>
        <begin position="193"/>
        <end position="333"/>
    </location>
</feature>
<dbReference type="GO" id="GO:1901135">
    <property type="term" value="P:carbohydrate derivative metabolic process"/>
    <property type="evidence" value="ECO:0007669"/>
    <property type="project" value="InterPro"/>
</dbReference>
<dbReference type="Gene3D" id="3.40.50.10490">
    <property type="entry name" value="Glucose-6-phosphate isomerase like protein, domain 1"/>
    <property type="match status" value="2"/>
</dbReference>
<dbReference type="SUPFAM" id="SSF53697">
    <property type="entry name" value="SIS domain"/>
    <property type="match status" value="1"/>
</dbReference>
<dbReference type="InterPro" id="IPR035490">
    <property type="entry name" value="GlmS/FrlB_SIS"/>
</dbReference>
<evidence type="ECO:0000259" key="2">
    <source>
        <dbReference type="PROSITE" id="PS51464"/>
    </source>
</evidence>
<dbReference type="OrthoDB" id="9782098at2"/>
<feature type="domain" description="SIS" evidence="2">
    <location>
        <begin position="27"/>
        <end position="169"/>
    </location>
</feature>
<organism evidence="3 4">
    <name type="scientific">Ardenticatena maritima</name>
    <dbReference type="NCBI Taxonomy" id="872965"/>
    <lineage>
        <taxon>Bacteria</taxon>
        <taxon>Bacillati</taxon>
        <taxon>Chloroflexota</taxon>
        <taxon>Ardenticatenia</taxon>
        <taxon>Ardenticatenales</taxon>
        <taxon>Ardenticatenaceae</taxon>
        <taxon>Ardenticatena</taxon>
    </lineage>
</organism>
<keyword evidence="1" id="KW-0677">Repeat</keyword>
<reference evidence="3 4" key="1">
    <citation type="submission" date="2015-07" db="EMBL/GenBank/DDBJ databases">
        <title>Whole genome sequence of Ardenticatena maritima DSM 23922.</title>
        <authorList>
            <person name="Hemp J."/>
            <person name="Ward L.M."/>
            <person name="Pace L.A."/>
            <person name="Fischer W.W."/>
        </authorList>
    </citation>
    <scope>NUCLEOTIDE SEQUENCE [LARGE SCALE GENOMIC DNA]</scope>
    <source>
        <strain evidence="3 4">110S</strain>
    </source>
</reference>
<gene>
    <name evidence="3" type="ORF">SE16_13135</name>
</gene>
<dbReference type="InterPro" id="IPR001347">
    <property type="entry name" value="SIS_dom"/>
</dbReference>
<dbReference type="InterPro" id="IPR035466">
    <property type="entry name" value="GlmS/AgaS_SIS"/>
</dbReference>
<evidence type="ECO:0000313" key="4">
    <source>
        <dbReference type="Proteomes" id="UP000050502"/>
    </source>
</evidence>
<name>A0A0P6XT30_9CHLR</name>
<dbReference type="PATRIC" id="fig|872965.6.peg.2266"/>
<dbReference type="PROSITE" id="PS51464">
    <property type="entry name" value="SIS"/>
    <property type="match status" value="2"/>
</dbReference>
<dbReference type="PANTHER" id="PTHR10937:SF8">
    <property type="entry name" value="AMINOTRANSFERASE-RELATED"/>
    <property type="match status" value="1"/>
</dbReference>
<protein>
    <recommendedName>
        <fullName evidence="2">SIS domain-containing protein</fullName>
    </recommendedName>
</protein>
<dbReference type="AlphaFoldDB" id="A0A0P6XT30"/>
<proteinExistence type="predicted"/>
<dbReference type="InterPro" id="IPR046348">
    <property type="entry name" value="SIS_dom_sf"/>
</dbReference>
<dbReference type="EMBL" id="LGKN01000009">
    <property type="protein sequence ID" value="KPL86286.1"/>
    <property type="molecule type" value="Genomic_DNA"/>
</dbReference>
<dbReference type="CDD" id="cd05009">
    <property type="entry name" value="SIS_GlmS_GlmD_2"/>
    <property type="match status" value="1"/>
</dbReference>
<evidence type="ECO:0000256" key="1">
    <source>
        <dbReference type="ARBA" id="ARBA00022737"/>
    </source>
</evidence>
<dbReference type="Pfam" id="PF01380">
    <property type="entry name" value="SIS"/>
    <property type="match status" value="2"/>
</dbReference>
<dbReference type="RefSeq" id="WP_054492984.1">
    <property type="nucleotide sequence ID" value="NZ_BBZA01000114.1"/>
</dbReference>
<evidence type="ECO:0000313" key="3">
    <source>
        <dbReference type="EMBL" id="KPL86286.1"/>
    </source>
</evidence>
<accession>A0A0P6XT30</accession>
<dbReference type="Proteomes" id="UP000050502">
    <property type="component" value="Unassembled WGS sequence"/>
</dbReference>
<dbReference type="PANTHER" id="PTHR10937">
    <property type="entry name" value="GLUCOSAMINE--FRUCTOSE-6-PHOSPHATE AMINOTRANSFERASE, ISOMERIZING"/>
    <property type="match status" value="1"/>
</dbReference>